<dbReference type="AlphaFoldDB" id="A0A9D2LHI0"/>
<name>A0A9D2LHI0_9FIRM</name>
<reference evidence="1" key="2">
    <citation type="submission" date="2021-04" db="EMBL/GenBank/DDBJ databases">
        <authorList>
            <person name="Gilroy R."/>
        </authorList>
    </citation>
    <scope>NUCLEOTIDE SEQUENCE</scope>
    <source>
        <strain evidence="1">ChiBcec18-1249</strain>
    </source>
</reference>
<dbReference type="Proteomes" id="UP000823824">
    <property type="component" value="Unassembled WGS sequence"/>
</dbReference>
<reference evidence="1" key="1">
    <citation type="journal article" date="2021" name="PeerJ">
        <title>Extensive microbial diversity within the chicken gut microbiome revealed by metagenomics and culture.</title>
        <authorList>
            <person name="Gilroy R."/>
            <person name="Ravi A."/>
            <person name="Getino M."/>
            <person name="Pursley I."/>
            <person name="Horton D.L."/>
            <person name="Alikhan N.F."/>
            <person name="Baker D."/>
            <person name="Gharbi K."/>
            <person name="Hall N."/>
            <person name="Watson M."/>
            <person name="Adriaenssens E.M."/>
            <person name="Foster-Nyarko E."/>
            <person name="Jarju S."/>
            <person name="Secka A."/>
            <person name="Antonio M."/>
            <person name="Oren A."/>
            <person name="Chaudhuri R.R."/>
            <person name="La Ragione R."/>
            <person name="Hildebrand F."/>
            <person name="Pallen M.J."/>
        </authorList>
    </citation>
    <scope>NUCLEOTIDE SEQUENCE</scope>
    <source>
        <strain evidence="1">ChiBcec18-1249</strain>
    </source>
</reference>
<dbReference type="NCBIfam" id="TIGR01909">
    <property type="entry name" value="C_GCAxxG_C_C"/>
    <property type="match status" value="1"/>
</dbReference>
<sequence length="142" mass="15628">METDVTRYFYKGGLNCAESTLRCLIEEGVIDPPPETVRMMTGFGGGMQRGTTCGTVIAAVAAIGWATGRTEPGQSREPSAAAVREFLRRFEETFGTLTCRELQAVYVKEHALRSEGMYRSCTVFVEKAVELVRDILSRLPPA</sequence>
<evidence type="ECO:0000313" key="2">
    <source>
        <dbReference type="Proteomes" id="UP000823824"/>
    </source>
</evidence>
<accession>A0A9D2LHI0</accession>
<proteinExistence type="predicted"/>
<protein>
    <submittedName>
        <fullName evidence="1">C-GCAxxG-C-C family protein</fullName>
    </submittedName>
</protein>
<dbReference type="EMBL" id="DWZJ01000027">
    <property type="protein sequence ID" value="HJB12763.1"/>
    <property type="molecule type" value="Genomic_DNA"/>
</dbReference>
<comment type="caution">
    <text evidence="1">The sequence shown here is derived from an EMBL/GenBank/DDBJ whole genome shotgun (WGS) entry which is preliminary data.</text>
</comment>
<gene>
    <name evidence="1" type="ORF">H9787_03500</name>
</gene>
<dbReference type="InterPro" id="IPR010181">
    <property type="entry name" value="CGCAxxGCC_motif"/>
</dbReference>
<dbReference type="Pfam" id="PF09719">
    <property type="entry name" value="C_GCAxxG_C_C"/>
    <property type="match status" value="1"/>
</dbReference>
<evidence type="ECO:0000313" key="1">
    <source>
        <dbReference type="EMBL" id="HJB12763.1"/>
    </source>
</evidence>
<organism evidence="1 2">
    <name type="scientific">Candidatus Oscillibacter excrementigallinarum</name>
    <dbReference type="NCBI Taxonomy" id="2838716"/>
    <lineage>
        <taxon>Bacteria</taxon>
        <taxon>Bacillati</taxon>
        <taxon>Bacillota</taxon>
        <taxon>Clostridia</taxon>
        <taxon>Eubacteriales</taxon>
        <taxon>Oscillospiraceae</taxon>
        <taxon>Oscillibacter</taxon>
    </lineage>
</organism>